<dbReference type="WBParaSite" id="SBAD_0001301301-mRNA-1">
    <property type="protein sequence ID" value="SBAD_0001301301-mRNA-1"/>
    <property type="gene ID" value="SBAD_0001301301"/>
</dbReference>
<feature type="chain" id="PRO_5043140483" evidence="1">
    <location>
        <begin position="24"/>
        <end position="79"/>
    </location>
</feature>
<evidence type="ECO:0000313" key="2">
    <source>
        <dbReference type="EMBL" id="VDP50084.1"/>
    </source>
</evidence>
<gene>
    <name evidence="2" type="ORF">SBAD_LOCUS12603</name>
</gene>
<reference evidence="2 3" key="2">
    <citation type="submission" date="2018-11" db="EMBL/GenBank/DDBJ databases">
        <authorList>
            <consortium name="Pathogen Informatics"/>
        </authorList>
    </citation>
    <scope>NUCLEOTIDE SEQUENCE [LARGE SCALE GENOMIC DNA]</scope>
</reference>
<keyword evidence="1" id="KW-0732">Signal</keyword>
<organism evidence="4">
    <name type="scientific">Soboliphyme baturini</name>
    <dbReference type="NCBI Taxonomy" id="241478"/>
    <lineage>
        <taxon>Eukaryota</taxon>
        <taxon>Metazoa</taxon>
        <taxon>Ecdysozoa</taxon>
        <taxon>Nematoda</taxon>
        <taxon>Enoplea</taxon>
        <taxon>Dorylaimia</taxon>
        <taxon>Dioctophymatida</taxon>
        <taxon>Dioctophymatoidea</taxon>
        <taxon>Soboliphymatidae</taxon>
        <taxon>Soboliphyme</taxon>
    </lineage>
</organism>
<dbReference type="Proteomes" id="UP000270296">
    <property type="component" value="Unassembled WGS sequence"/>
</dbReference>
<evidence type="ECO:0000313" key="3">
    <source>
        <dbReference type="Proteomes" id="UP000270296"/>
    </source>
</evidence>
<evidence type="ECO:0000256" key="1">
    <source>
        <dbReference type="SAM" id="SignalP"/>
    </source>
</evidence>
<name>A0A183J9Q5_9BILA</name>
<protein>
    <submittedName>
        <fullName evidence="2 4">Uncharacterized protein</fullName>
    </submittedName>
</protein>
<keyword evidence="3" id="KW-1185">Reference proteome</keyword>
<dbReference type="EMBL" id="UZAM01018266">
    <property type="protein sequence ID" value="VDP50084.1"/>
    <property type="molecule type" value="Genomic_DNA"/>
</dbReference>
<sequence>MVHLRLYSLVIVALLVLMQTILADSRRMPAHVRNRRQFGFGPFGGGFGPFGGFDPFFGGGMWGNPFFGGMGMGMPFGYW</sequence>
<evidence type="ECO:0000313" key="4">
    <source>
        <dbReference type="WBParaSite" id="SBAD_0001301301-mRNA-1"/>
    </source>
</evidence>
<dbReference type="AlphaFoldDB" id="A0A183J9Q5"/>
<feature type="signal peptide" evidence="1">
    <location>
        <begin position="1"/>
        <end position="23"/>
    </location>
</feature>
<accession>A0A183J9Q5</accession>
<reference evidence="4" key="1">
    <citation type="submission" date="2016-06" db="UniProtKB">
        <authorList>
            <consortium name="WormBaseParasite"/>
        </authorList>
    </citation>
    <scope>IDENTIFICATION</scope>
</reference>
<proteinExistence type="predicted"/>